<dbReference type="OrthoDB" id="3436856at2"/>
<dbReference type="EMBL" id="SNYN01000025">
    <property type="protein sequence ID" value="TDQ46374.1"/>
    <property type="molecule type" value="Genomic_DNA"/>
</dbReference>
<comment type="caution">
    <text evidence="1">The sequence shown here is derived from an EMBL/GenBank/DDBJ whole genome shotgun (WGS) entry which is preliminary data.</text>
</comment>
<dbReference type="Proteomes" id="UP000295281">
    <property type="component" value="Unassembled WGS sequence"/>
</dbReference>
<protein>
    <submittedName>
        <fullName evidence="1">Uncharacterized protein</fullName>
    </submittedName>
</protein>
<dbReference type="RefSeq" id="WP_133743196.1">
    <property type="nucleotide sequence ID" value="NZ_SNYN01000025.1"/>
</dbReference>
<evidence type="ECO:0000313" key="1">
    <source>
        <dbReference type="EMBL" id="TDQ46374.1"/>
    </source>
</evidence>
<keyword evidence="2" id="KW-1185">Reference proteome</keyword>
<sequence>MSNRPVGPASSDYERGVNYAEIYLGDDLHRSPGEVESLREALAACNADGLHVPGILAALASSGHPDHPTTVDPTSDFWRGFLDRVDDRRVEPL</sequence>
<proteinExistence type="predicted"/>
<dbReference type="AlphaFoldDB" id="A0A4R6USM6"/>
<gene>
    <name evidence="1" type="ORF">EV190_12561</name>
</gene>
<accession>A0A4R6USM6</accession>
<organism evidence="1 2">
    <name type="scientific">Actinorugispora endophytica</name>
    <dbReference type="NCBI Taxonomy" id="1605990"/>
    <lineage>
        <taxon>Bacteria</taxon>
        <taxon>Bacillati</taxon>
        <taxon>Actinomycetota</taxon>
        <taxon>Actinomycetes</taxon>
        <taxon>Streptosporangiales</taxon>
        <taxon>Nocardiopsidaceae</taxon>
        <taxon>Actinorugispora</taxon>
    </lineage>
</organism>
<name>A0A4R6USM6_9ACTN</name>
<reference evidence="1 2" key="1">
    <citation type="submission" date="2019-03" db="EMBL/GenBank/DDBJ databases">
        <title>Genomic Encyclopedia of Type Strains, Phase IV (KMG-IV): sequencing the most valuable type-strain genomes for metagenomic binning, comparative biology and taxonomic classification.</title>
        <authorList>
            <person name="Goeker M."/>
        </authorList>
    </citation>
    <scope>NUCLEOTIDE SEQUENCE [LARGE SCALE GENOMIC DNA]</scope>
    <source>
        <strain evidence="1 2">DSM 46770</strain>
    </source>
</reference>
<evidence type="ECO:0000313" key="2">
    <source>
        <dbReference type="Proteomes" id="UP000295281"/>
    </source>
</evidence>